<feature type="region of interest" description="Disordered" evidence="1">
    <location>
        <begin position="493"/>
        <end position="520"/>
    </location>
</feature>
<evidence type="ECO:0000256" key="1">
    <source>
        <dbReference type="SAM" id="MobiDB-lite"/>
    </source>
</evidence>
<feature type="region of interest" description="Disordered" evidence="1">
    <location>
        <begin position="1"/>
        <end position="28"/>
    </location>
</feature>
<dbReference type="Pfam" id="PF07727">
    <property type="entry name" value="RVT_2"/>
    <property type="match status" value="1"/>
</dbReference>
<organism evidence="3 5">
    <name type="scientific">Lithospermum erythrorhizon</name>
    <name type="common">Purple gromwell</name>
    <name type="synonym">Lithospermum officinale var. erythrorhizon</name>
    <dbReference type="NCBI Taxonomy" id="34254"/>
    <lineage>
        <taxon>Eukaryota</taxon>
        <taxon>Viridiplantae</taxon>
        <taxon>Streptophyta</taxon>
        <taxon>Embryophyta</taxon>
        <taxon>Tracheophyta</taxon>
        <taxon>Spermatophyta</taxon>
        <taxon>Magnoliopsida</taxon>
        <taxon>eudicotyledons</taxon>
        <taxon>Gunneridae</taxon>
        <taxon>Pentapetalae</taxon>
        <taxon>asterids</taxon>
        <taxon>lamiids</taxon>
        <taxon>Boraginales</taxon>
        <taxon>Boraginaceae</taxon>
        <taxon>Boraginoideae</taxon>
        <taxon>Lithospermeae</taxon>
        <taxon>Lithospermum</taxon>
    </lineage>
</organism>
<dbReference type="AlphaFoldDB" id="A0AAV3QN21"/>
<evidence type="ECO:0000313" key="3">
    <source>
        <dbReference type="EMBL" id="GAA0164970.1"/>
    </source>
</evidence>
<feature type="compositionally biased region" description="Polar residues" evidence="1">
    <location>
        <begin position="85"/>
        <end position="105"/>
    </location>
</feature>
<reference evidence="3 5" key="1">
    <citation type="submission" date="2024-01" db="EMBL/GenBank/DDBJ databases">
        <title>The complete chloroplast genome sequence of Lithospermum erythrorhizon: insights into the phylogenetic relationship among Boraginaceae species and the maternal lineages of purple gromwells.</title>
        <authorList>
            <person name="Okada T."/>
            <person name="Watanabe K."/>
        </authorList>
    </citation>
    <scope>NUCLEOTIDE SEQUENCE [LARGE SCALE GENOMIC DNA]</scope>
</reference>
<proteinExistence type="predicted"/>
<sequence length="520" mass="56598">MLKTHEKEEDISHRGQPLKQDHVPIGDGGKGKIVEKGQLNVNGLPHLTDVLLVEGLTVNLISVLNQGMKISEVDDDVGTTVTDTCPDNTSESTDGTNATDKSNDIRSIQPANRIQKNHPVDNIIGKLDQGFVDDGCPQHVYRLKKALYGLKRAPQAWYVRLTRYLLGNGYACGGADKTLFIKYVNSNLMLAQIYVDDIILEGILVNGIDIRIKGNYGLLIMKRREEELVLNPTPIRSEPLVGTTQEVTQDATPLIHNFYLPWVDYTNVRELNNPKHSFVSHDDDDVKVDESHDEIPTMQDVIGEATTPIVEERVTESSCAKVTCATEVSEPSVLPTIDNTTGKIVEPSFVSEKSADVASDDNLKWGNVDVSHVDDMVTEEVKIPSTEGLGDSIDLSVKDNMNGMKESAPTKGDVVRSTVIDIINDHVIIEGMDVVIPSASGFELVTARSTGVDETPSVTDSCAETADLPEVRTIPTIGQGVADTLNTDVEELIPEDAGQEKKSKKKKHKAGADAGESSEA</sequence>
<evidence type="ECO:0000259" key="2">
    <source>
        <dbReference type="Pfam" id="PF07727"/>
    </source>
</evidence>
<protein>
    <recommendedName>
        <fullName evidence="2">Reverse transcriptase Ty1/copia-type domain-containing protein</fullName>
    </recommendedName>
</protein>
<evidence type="ECO:0000313" key="5">
    <source>
        <dbReference type="Proteomes" id="UP001454036"/>
    </source>
</evidence>
<gene>
    <name evidence="3" type="ORF">LIER_39885</name>
    <name evidence="4" type="ORF">LIER_40014</name>
</gene>
<comment type="caution">
    <text evidence="3">The sequence shown here is derived from an EMBL/GenBank/DDBJ whole genome shotgun (WGS) entry which is preliminary data.</text>
</comment>
<dbReference type="EMBL" id="BAABME010022083">
    <property type="protein sequence ID" value="GAA0164970.1"/>
    <property type="molecule type" value="Genomic_DNA"/>
</dbReference>
<name>A0AAV3QN21_LITER</name>
<dbReference type="InterPro" id="IPR013103">
    <property type="entry name" value="RVT_2"/>
</dbReference>
<dbReference type="Proteomes" id="UP001454036">
    <property type="component" value="Unassembled WGS sequence"/>
</dbReference>
<dbReference type="EMBL" id="BAABME010022345">
    <property type="protein sequence ID" value="GAA0165585.1"/>
    <property type="molecule type" value="Genomic_DNA"/>
</dbReference>
<accession>A0AAV3QN21</accession>
<feature type="region of interest" description="Disordered" evidence="1">
    <location>
        <begin position="83"/>
        <end position="105"/>
    </location>
</feature>
<feature type="domain" description="Reverse transcriptase Ty1/copia-type" evidence="2">
    <location>
        <begin position="128"/>
        <end position="203"/>
    </location>
</feature>
<evidence type="ECO:0000313" key="4">
    <source>
        <dbReference type="EMBL" id="GAA0165585.1"/>
    </source>
</evidence>
<keyword evidence="5" id="KW-1185">Reference proteome</keyword>